<keyword evidence="1" id="KW-1133">Transmembrane helix</keyword>
<organism evidence="3 5">
    <name type="scientific">Neomoorella thermoacetica</name>
    <name type="common">Clostridium thermoaceticum</name>
    <dbReference type="NCBI Taxonomy" id="1525"/>
    <lineage>
        <taxon>Bacteria</taxon>
        <taxon>Bacillati</taxon>
        <taxon>Bacillota</taxon>
        <taxon>Clostridia</taxon>
        <taxon>Neomoorellales</taxon>
        <taxon>Neomoorellaceae</taxon>
        <taxon>Neomoorella</taxon>
    </lineage>
</organism>
<name>A0AAC9HH20_NEOTH</name>
<evidence type="ECO:0000313" key="6">
    <source>
        <dbReference type="Proteomes" id="UP000322283"/>
    </source>
</evidence>
<dbReference type="InterPro" id="IPR007065">
    <property type="entry name" value="HPP"/>
</dbReference>
<dbReference type="PANTHER" id="PTHR33741:SF5">
    <property type="entry name" value="TRANSMEMBRANE PROTEIN DDB_G0269096-RELATED"/>
    <property type="match status" value="1"/>
</dbReference>
<keyword evidence="1" id="KW-0812">Transmembrane</keyword>
<feature type="transmembrane region" description="Helical" evidence="1">
    <location>
        <begin position="65"/>
        <end position="81"/>
    </location>
</feature>
<dbReference type="Proteomes" id="UP000322283">
    <property type="component" value="Unassembled WGS sequence"/>
</dbReference>
<dbReference type="Pfam" id="PF04982">
    <property type="entry name" value="TM_HPP"/>
    <property type="match status" value="1"/>
</dbReference>
<evidence type="ECO:0000313" key="3">
    <source>
        <dbReference type="EMBL" id="AOQ23952.1"/>
    </source>
</evidence>
<dbReference type="InterPro" id="IPR058581">
    <property type="entry name" value="TM_HPP"/>
</dbReference>
<evidence type="ECO:0000256" key="1">
    <source>
        <dbReference type="SAM" id="Phobius"/>
    </source>
</evidence>
<dbReference type="Proteomes" id="UP000094598">
    <property type="component" value="Chromosome"/>
</dbReference>
<accession>A0AAC9HH20</accession>
<evidence type="ECO:0000313" key="5">
    <source>
        <dbReference type="Proteomes" id="UP000094598"/>
    </source>
</evidence>
<feature type="transmembrane region" description="Helical" evidence="1">
    <location>
        <begin position="93"/>
        <end position="110"/>
    </location>
</feature>
<dbReference type="PANTHER" id="PTHR33741">
    <property type="entry name" value="TRANSMEMBRANE PROTEIN DDB_G0269096-RELATED"/>
    <property type="match status" value="1"/>
</dbReference>
<keyword evidence="6" id="KW-1185">Reference proteome</keyword>
<sequence>MQPGISASTHKSKHLYISEYFYKMKGNKRPLPLTVPPAIDIFVSWLGAFLGIGTVAALSLVYKMPLLVLSFGASAVLIYGVPDVPLAQPRNVVGGHIISAATGISIYYFFGTTWWSAALATSLAIVLMLITGTVHPPGGATALGAVLNQASPIYILTPVAAGAAIMVIIGLLVNNLSPNRRYPRYWL</sequence>
<proteinExistence type="predicted"/>
<dbReference type="EMBL" id="CP017019">
    <property type="protein sequence ID" value="AOQ23952.1"/>
    <property type="molecule type" value="Genomic_DNA"/>
</dbReference>
<dbReference type="AlphaFoldDB" id="A0AAC9HH20"/>
<feature type="transmembrane region" description="Helical" evidence="1">
    <location>
        <begin position="38"/>
        <end position="58"/>
    </location>
</feature>
<gene>
    <name evidence="3" type="ORF">Maut_01511</name>
    <name evidence="4" type="ORF">MTAT_05890</name>
</gene>
<dbReference type="EMBL" id="VCDX01000002">
    <property type="protein sequence ID" value="TYL14356.1"/>
    <property type="molecule type" value="Genomic_DNA"/>
</dbReference>
<evidence type="ECO:0000313" key="4">
    <source>
        <dbReference type="EMBL" id="TYL14356.1"/>
    </source>
</evidence>
<feature type="transmembrane region" description="Helical" evidence="1">
    <location>
        <begin position="117"/>
        <end position="134"/>
    </location>
</feature>
<evidence type="ECO:0000259" key="2">
    <source>
        <dbReference type="Pfam" id="PF04982"/>
    </source>
</evidence>
<keyword evidence="1" id="KW-0472">Membrane</keyword>
<protein>
    <submittedName>
        <fullName evidence="3">HPP family protein</fullName>
    </submittedName>
</protein>
<feature type="domain" description="HPP transmembrane region" evidence="2">
    <location>
        <begin position="37"/>
        <end position="183"/>
    </location>
</feature>
<reference evidence="4 6" key="2">
    <citation type="submission" date="2019-05" db="EMBL/GenBank/DDBJ databases">
        <title>Genome sequence of Moorella thermoacetica ATCC 33924.</title>
        <authorList>
            <person name="Poehlein A."/>
            <person name="Bengelsdorf F.R."/>
            <person name="Duerre P."/>
            <person name="Daniel R."/>
        </authorList>
    </citation>
    <scope>NUCLEOTIDE SEQUENCE [LARGE SCALE GENOMIC DNA]</scope>
    <source>
        <strain evidence="4 6">ATCC 33924</strain>
    </source>
</reference>
<feature type="transmembrane region" description="Helical" evidence="1">
    <location>
        <begin position="154"/>
        <end position="174"/>
    </location>
</feature>
<reference evidence="3 5" key="1">
    <citation type="submission" date="2016-08" db="EMBL/GenBank/DDBJ databases">
        <title>Moorella thermoacetica DSM 103132.</title>
        <authorList>
            <person name="Jendresen C.B."/>
            <person name="Redl S.M."/>
            <person name="Jensen T.O."/>
            <person name="Nielsen A.T."/>
        </authorList>
    </citation>
    <scope>NUCLEOTIDE SEQUENCE [LARGE SCALE GENOMIC DNA]</scope>
    <source>
        <strain evidence="3 5">DSM 103132</strain>
    </source>
</reference>